<evidence type="ECO:0000256" key="4">
    <source>
        <dbReference type="ARBA" id="ARBA00020311"/>
    </source>
</evidence>
<evidence type="ECO:0000256" key="6">
    <source>
        <dbReference type="ARBA" id="ARBA00022695"/>
    </source>
</evidence>
<dbReference type="FunFam" id="3.30.420.10:FF:000026">
    <property type="entry name" value="DNA polymerase I"/>
    <property type="match status" value="1"/>
</dbReference>
<dbReference type="InterPro" id="IPR020045">
    <property type="entry name" value="DNA_polI_H3TH"/>
</dbReference>
<comment type="subunit">
    <text evidence="2">Single-chain monomer with multiple functions.</text>
</comment>
<dbReference type="PANTHER" id="PTHR10133:SF27">
    <property type="entry name" value="DNA POLYMERASE NU"/>
    <property type="match status" value="1"/>
</dbReference>
<dbReference type="FunFam" id="1.20.1060.10:FF:000001">
    <property type="entry name" value="DNA polymerase I"/>
    <property type="match status" value="1"/>
</dbReference>
<dbReference type="PANTHER" id="PTHR10133">
    <property type="entry name" value="DNA POLYMERASE I"/>
    <property type="match status" value="1"/>
</dbReference>
<keyword evidence="5 17" id="KW-0808">Transferase</keyword>
<keyword evidence="12 17" id="KW-0239">DNA-directed DNA polymerase</keyword>
<evidence type="ECO:0000259" key="18">
    <source>
        <dbReference type="SMART" id="SM00474"/>
    </source>
</evidence>
<evidence type="ECO:0000256" key="14">
    <source>
        <dbReference type="ARBA" id="ARBA00023204"/>
    </source>
</evidence>
<dbReference type="Gene3D" id="3.30.70.370">
    <property type="match status" value="1"/>
</dbReference>
<dbReference type="FunFam" id="1.10.150.20:FF:000002">
    <property type="entry name" value="DNA polymerase I"/>
    <property type="match status" value="1"/>
</dbReference>
<proteinExistence type="inferred from homology"/>
<evidence type="ECO:0000256" key="5">
    <source>
        <dbReference type="ARBA" id="ARBA00022679"/>
    </source>
</evidence>
<evidence type="ECO:0000256" key="2">
    <source>
        <dbReference type="ARBA" id="ARBA00011541"/>
    </source>
</evidence>
<keyword evidence="6 17" id="KW-0548">Nucleotidyltransferase</keyword>
<name>A0A2A4ES66_9BURK</name>
<dbReference type="Pfam" id="PF01612">
    <property type="entry name" value="DNA_pol_A_exo1"/>
    <property type="match status" value="1"/>
</dbReference>
<evidence type="ECO:0000256" key="17">
    <source>
        <dbReference type="RuleBase" id="RU004460"/>
    </source>
</evidence>
<dbReference type="FunFam" id="3.40.50.1010:FF:000001">
    <property type="entry name" value="DNA polymerase I"/>
    <property type="match status" value="1"/>
</dbReference>
<dbReference type="SMART" id="SM00475">
    <property type="entry name" value="53EXOc"/>
    <property type="match status" value="1"/>
</dbReference>
<keyword evidence="11 17" id="KW-0269">Exonuclease</keyword>
<dbReference type="PROSITE" id="PS00447">
    <property type="entry name" value="DNA_POLYMERASE_A"/>
    <property type="match status" value="1"/>
</dbReference>
<dbReference type="Gene3D" id="3.40.50.1010">
    <property type="entry name" value="5'-nuclease"/>
    <property type="match status" value="1"/>
</dbReference>
<dbReference type="InterPro" id="IPR036397">
    <property type="entry name" value="RNaseH_sf"/>
</dbReference>
<comment type="caution">
    <text evidence="21">The sequence shown here is derived from an EMBL/GenBank/DDBJ whole genome shotgun (WGS) entry which is preliminary data.</text>
</comment>
<dbReference type="Gene3D" id="1.20.1060.10">
    <property type="entry name" value="Taq DNA Polymerase, Chain T, domain 4"/>
    <property type="match status" value="1"/>
</dbReference>
<dbReference type="GO" id="GO:0008409">
    <property type="term" value="F:5'-3' exonuclease activity"/>
    <property type="evidence" value="ECO:0007669"/>
    <property type="project" value="UniProtKB-UniRule"/>
</dbReference>
<dbReference type="InterPro" id="IPR002421">
    <property type="entry name" value="5-3_exonuclease"/>
</dbReference>
<evidence type="ECO:0000256" key="1">
    <source>
        <dbReference type="ARBA" id="ARBA00007705"/>
    </source>
</evidence>
<dbReference type="RefSeq" id="WP_096725591.1">
    <property type="nucleotide sequence ID" value="NZ_MTZV01000006.1"/>
</dbReference>
<evidence type="ECO:0000256" key="16">
    <source>
        <dbReference type="NCBIfam" id="TIGR00593"/>
    </source>
</evidence>
<keyword evidence="8" id="KW-0540">Nuclease</keyword>
<dbReference type="Pfam" id="PF00476">
    <property type="entry name" value="DNA_pol_A"/>
    <property type="match status" value="1"/>
</dbReference>
<evidence type="ECO:0000313" key="21">
    <source>
        <dbReference type="EMBL" id="PCE23675.1"/>
    </source>
</evidence>
<dbReference type="Proteomes" id="UP000218022">
    <property type="component" value="Unassembled WGS sequence"/>
</dbReference>
<dbReference type="Pfam" id="PF02739">
    <property type="entry name" value="5_3_exonuc_N"/>
    <property type="match status" value="1"/>
</dbReference>
<dbReference type="SMART" id="SM00279">
    <property type="entry name" value="HhH2"/>
    <property type="match status" value="1"/>
</dbReference>
<dbReference type="SMART" id="SM00474">
    <property type="entry name" value="35EXOc"/>
    <property type="match status" value="1"/>
</dbReference>
<keyword evidence="7 17" id="KW-0235">DNA replication</keyword>
<dbReference type="SUPFAM" id="SSF56672">
    <property type="entry name" value="DNA/RNA polymerases"/>
    <property type="match status" value="1"/>
</dbReference>
<feature type="domain" description="3'-5' exonuclease" evidence="18">
    <location>
        <begin position="320"/>
        <end position="506"/>
    </location>
</feature>
<dbReference type="AlphaFoldDB" id="A0A2A4ES66"/>
<comment type="function">
    <text evidence="17">In addition to polymerase activity, this DNA polymerase exhibits 3'-5' and 5'-3' exonuclease activity.</text>
</comment>
<dbReference type="InterPro" id="IPR008918">
    <property type="entry name" value="HhH2"/>
</dbReference>
<dbReference type="SUPFAM" id="SSF88723">
    <property type="entry name" value="PIN domain-like"/>
    <property type="match status" value="1"/>
</dbReference>
<feature type="domain" description="5'-3' exonuclease" evidence="19">
    <location>
        <begin position="13"/>
        <end position="268"/>
    </location>
</feature>
<dbReference type="GO" id="GO:0006261">
    <property type="term" value="P:DNA-templated DNA replication"/>
    <property type="evidence" value="ECO:0007669"/>
    <property type="project" value="UniProtKB-UniRule"/>
</dbReference>
<dbReference type="SUPFAM" id="SSF53098">
    <property type="entry name" value="Ribonuclease H-like"/>
    <property type="match status" value="1"/>
</dbReference>
<dbReference type="Gene3D" id="1.10.150.20">
    <property type="entry name" value="5' to 3' exonuclease, C-terminal subdomain"/>
    <property type="match status" value="2"/>
</dbReference>
<dbReference type="InterPro" id="IPR001098">
    <property type="entry name" value="DNA-dir_DNA_pol_A_palm_dom"/>
</dbReference>
<evidence type="ECO:0000256" key="3">
    <source>
        <dbReference type="ARBA" id="ARBA00012417"/>
    </source>
</evidence>
<accession>A0A2A4ES66</accession>
<sequence>MPEEQYLEAKLEGKTLLLVDGSSYLYRAYHALPDLRGPDGEPTGALYGIINMLRRMRKEVTAEYSACVFDAKGKTFRDDWYPDYKANRASMPEDLVRQIEPIHVAVRALGWPLLMIDHVEADDVIGTLSTQAEKLGMKVIVSTGDKDLAQLVTDSVTLINTMTNETLDRAGVLAKFGVPPERIVDYLSLIGDTVDNVPGVDKCGPKTALKWLAQYDSLDGVIAHADEIKGAVGDNLRRALDFLPMARKLVTVETACDLTQHIASIEASLASRPEARTELRDVFARHGFKTWLREVETAEVVEGPQVDVAPAQTVDVERHYDTVQTWEQFDAWLAKIDAAQLTAFDTETTSLDPMTAQLVGLSLSVEPGYAAYIPVAHRGPDAPVQLPRDEVLAKLKPWLESPAKKKVGQHLKYDEQVLANYGIEMDGIEHDTLLESYVVESHRTHDMDSLALRHLGIKTIKYEEVAGKGAQQIGFDEVALDQAAEYAAEDADITLRLHLALYPQVTAEKGLEYVYREIEVPTSRVLRKMERAGVLIDAEKLRRQSNEIATRLVQLEGEAYELAGGEFNLGSPKQIGQIFFEKLQLPVVKKTPSGAPSTDEEVLQKLAEDYPLPKLLLEHRGLSKLKSTYTDKLPRMVNAQTGRVHTNYAQAVAVTGRLASNDPNLQNIPVRTAEGRRIREAFIAAPGHKLVSADYSQIELRIMAHISGDESLLRAFAQGEDIHRATAAEVFGVTPLEVNSDQRRIAKVINFGLIYGMSSFGLASNLGITRDAAKLYIDRYFARYPGVAKYMDDTRASAKEKGYVETVFGRRLWLPEINGGNGPRRQAAERAAINAPMQGTAADLIKLSMIAVQRWLDASPVGTRMIMQVHDELILEVPDSELAEVRKRLPELMCGVAALKVPLVAEVGAGANWEEAH</sequence>
<dbReference type="CDD" id="cd09898">
    <property type="entry name" value="H3TH_53EXO"/>
    <property type="match status" value="1"/>
</dbReference>
<dbReference type="Gene3D" id="3.30.420.10">
    <property type="entry name" value="Ribonuclease H-like superfamily/Ribonuclease H"/>
    <property type="match status" value="1"/>
</dbReference>
<dbReference type="InterPro" id="IPR012337">
    <property type="entry name" value="RNaseH-like_sf"/>
</dbReference>
<dbReference type="Pfam" id="PF01367">
    <property type="entry name" value="5_3_exonuc"/>
    <property type="match status" value="1"/>
</dbReference>
<dbReference type="CDD" id="cd09859">
    <property type="entry name" value="PIN_53EXO"/>
    <property type="match status" value="1"/>
</dbReference>
<dbReference type="GO" id="GO:0003677">
    <property type="term" value="F:DNA binding"/>
    <property type="evidence" value="ECO:0007669"/>
    <property type="project" value="UniProtKB-UniRule"/>
</dbReference>
<evidence type="ECO:0000256" key="7">
    <source>
        <dbReference type="ARBA" id="ARBA00022705"/>
    </source>
</evidence>
<dbReference type="GO" id="GO:0006302">
    <property type="term" value="P:double-strand break repair"/>
    <property type="evidence" value="ECO:0007669"/>
    <property type="project" value="TreeGrafter"/>
</dbReference>
<dbReference type="InterPro" id="IPR002298">
    <property type="entry name" value="DNA_polymerase_A"/>
</dbReference>
<dbReference type="OrthoDB" id="9806424at2"/>
<dbReference type="GO" id="GO:0003887">
    <property type="term" value="F:DNA-directed DNA polymerase activity"/>
    <property type="evidence" value="ECO:0007669"/>
    <property type="project" value="UniProtKB-UniRule"/>
</dbReference>
<evidence type="ECO:0000259" key="19">
    <source>
        <dbReference type="SMART" id="SM00475"/>
    </source>
</evidence>
<keyword evidence="10 17" id="KW-0378">Hydrolase</keyword>
<gene>
    <name evidence="17" type="primary">polA</name>
    <name evidence="21" type="ORF">BWP39_28755</name>
</gene>
<dbReference type="EC" id="2.7.7.7" evidence="3 16"/>
<dbReference type="CDD" id="cd06139">
    <property type="entry name" value="DNA_polA_I_Ecoli_like_exo"/>
    <property type="match status" value="1"/>
</dbReference>
<keyword evidence="9 17" id="KW-0227">DNA damage</keyword>
<protein>
    <recommendedName>
        <fullName evidence="4 16">DNA polymerase I</fullName>
        <ecNumber evidence="3 16">2.7.7.7</ecNumber>
    </recommendedName>
</protein>
<dbReference type="InterPro" id="IPR036279">
    <property type="entry name" value="5-3_exonuclease_C_sf"/>
</dbReference>
<dbReference type="EMBL" id="MTZV01000006">
    <property type="protein sequence ID" value="PCE23675.1"/>
    <property type="molecule type" value="Genomic_DNA"/>
</dbReference>
<dbReference type="GO" id="GO:0008408">
    <property type="term" value="F:3'-5' exonuclease activity"/>
    <property type="evidence" value="ECO:0007669"/>
    <property type="project" value="UniProtKB-UniRule"/>
</dbReference>
<comment type="catalytic activity">
    <reaction evidence="15 17">
        <text>DNA(n) + a 2'-deoxyribonucleoside 5'-triphosphate = DNA(n+1) + diphosphate</text>
        <dbReference type="Rhea" id="RHEA:22508"/>
        <dbReference type="Rhea" id="RHEA-COMP:17339"/>
        <dbReference type="Rhea" id="RHEA-COMP:17340"/>
        <dbReference type="ChEBI" id="CHEBI:33019"/>
        <dbReference type="ChEBI" id="CHEBI:61560"/>
        <dbReference type="ChEBI" id="CHEBI:173112"/>
        <dbReference type="EC" id="2.7.7.7"/>
    </reaction>
</comment>
<keyword evidence="13 17" id="KW-0238">DNA-binding</keyword>
<dbReference type="PRINTS" id="PR00868">
    <property type="entry name" value="DNAPOLI"/>
</dbReference>
<comment type="similarity">
    <text evidence="1 17">Belongs to the DNA polymerase type-A family.</text>
</comment>
<dbReference type="InterPro" id="IPR019760">
    <property type="entry name" value="DNA-dir_DNA_pol_A_CS"/>
</dbReference>
<organism evidence="21 22">
    <name type="scientific">Paraburkholderia acidicola</name>
    <dbReference type="NCBI Taxonomy" id="1912599"/>
    <lineage>
        <taxon>Bacteria</taxon>
        <taxon>Pseudomonadati</taxon>
        <taxon>Pseudomonadota</taxon>
        <taxon>Betaproteobacteria</taxon>
        <taxon>Burkholderiales</taxon>
        <taxon>Burkholderiaceae</taxon>
        <taxon>Paraburkholderia</taxon>
    </lineage>
</organism>
<evidence type="ECO:0000256" key="12">
    <source>
        <dbReference type="ARBA" id="ARBA00022932"/>
    </source>
</evidence>
<dbReference type="InterPro" id="IPR018320">
    <property type="entry name" value="DNA_polymerase_1"/>
</dbReference>
<dbReference type="InterPro" id="IPR002562">
    <property type="entry name" value="3'-5'_exonuclease_dom"/>
</dbReference>
<evidence type="ECO:0000256" key="13">
    <source>
        <dbReference type="ARBA" id="ARBA00023125"/>
    </source>
</evidence>
<feature type="domain" description="DNA-directed DNA polymerase family A palm" evidence="20">
    <location>
        <begin position="675"/>
        <end position="881"/>
    </location>
</feature>
<dbReference type="NCBIfam" id="NF004397">
    <property type="entry name" value="PRK05755.1"/>
    <property type="match status" value="1"/>
</dbReference>
<evidence type="ECO:0000256" key="10">
    <source>
        <dbReference type="ARBA" id="ARBA00022801"/>
    </source>
</evidence>
<reference evidence="21 22" key="1">
    <citation type="submission" date="2017-01" db="EMBL/GenBank/DDBJ databases">
        <title>Whole-Genome Shotgun Sequencing of Two beta-Proteobacterial Species in Search of the Bulgecin Biosynthetic Cluster.</title>
        <authorList>
            <person name="Horsman M.E."/>
            <person name="Marous D.R."/>
            <person name="Li R."/>
            <person name="Oliver R.A."/>
            <person name="Byun B."/>
            <person name="Emrich S.J."/>
            <person name="Boggess B."/>
            <person name="Townsend C.A."/>
            <person name="Mobashery S."/>
        </authorList>
    </citation>
    <scope>NUCLEOTIDE SEQUENCE [LARGE SCALE GENOMIC DNA]</scope>
    <source>
        <strain evidence="21 22">ATCC 31363</strain>
    </source>
</reference>
<evidence type="ECO:0000256" key="9">
    <source>
        <dbReference type="ARBA" id="ARBA00022763"/>
    </source>
</evidence>
<dbReference type="InterPro" id="IPR020046">
    <property type="entry name" value="5-3_exonucl_a-hlix_arch_N"/>
</dbReference>
<keyword evidence="14 17" id="KW-0234">DNA repair</keyword>
<dbReference type="InterPro" id="IPR043502">
    <property type="entry name" value="DNA/RNA_pol_sf"/>
</dbReference>
<dbReference type="CDD" id="cd08637">
    <property type="entry name" value="DNA_pol_A_pol_I_C"/>
    <property type="match status" value="1"/>
</dbReference>
<evidence type="ECO:0000259" key="20">
    <source>
        <dbReference type="SMART" id="SM00482"/>
    </source>
</evidence>
<evidence type="ECO:0000256" key="8">
    <source>
        <dbReference type="ARBA" id="ARBA00022722"/>
    </source>
</evidence>
<evidence type="ECO:0000256" key="15">
    <source>
        <dbReference type="ARBA" id="ARBA00049244"/>
    </source>
</evidence>
<dbReference type="SUPFAM" id="SSF47807">
    <property type="entry name" value="5' to 3' exonuclease, C-terminal subdomain"/>
    <property type="match status" value="1"/>
</dbReference>
<dbReference type="FunFam" id="1.10.150.20:FF:000003">
    <property type="entry name" value="DNA polymerase I"/>
    <property type="match status" value="1"/>
</dbReference>
<dbReference type="InterPro" id="IPR029060">
    <property type="entry name" value="PIN-like_dom_sf"/>
</dbReference>
<dbReference type="SMART" id="SM00482">
    <property type="entry name" value="POLAc"/>
    <property type="match status" value="1"/>
</dbReference>
<evidence type="ECO:0000256" key="11">
    <source>
        <dbReference type="ARBA" id="ARBA00022839"/>
    </source>
</evidence>
<dbReference type="NCBIfam" id="TIGR00593">
    <property type="entry name" value="pola"/>
    <property type="match status" value="1"/>
</dbReference>
<evidence type="ECO:0000313" key="22">
    <source>
        <dbReference type="Proteomes" id="UP000218022"/>
    </source>
</evidence>